<dbReference type="CDD" id="cd06124">
    <property type="entry name" value="cupin_NimR-like_N"/>
    <property type="match status" value="1"/>
</dbReference>
<comment type="caution">
    <text evidence="8">The sequence shown here is derived from an EMBL/GenBank/DDBJ whole genome shotgun (WGS) entry which is preliminary data.</text>
</comment>
<dbReference type="InterPro" id="IPR018060">
    <property type="entry name" value="HTH_AraC"/>
</dbReference>
<dbReference type="Pfam" id="PF12833">
    <property type="entry name" value="HTH_18"/>
    <property type="match status" value="1"/>
</dbReference>
<dbReference type="Pfam" id="PF02311">
    <property type="entry name" value="AraC_binding"/>
    <property type="match status" value="1"/>
</dbReference>
<gene>
    <name evidence="8" type="ORF">A8926_3676</name>
</gene>
<dbReference type="SMART" id="SM00342">
    <property type="entry name" value="HTH_ARAC"/>
    <property type="match status" value="1"/>
</dbReference>
<evidence type="ECO:0000256" key="6">
    <source>
        <dbReference type="ARBA" id="ARBA00079449"/>
    </source>
</evidence>
<evidence type="ECO:0000313" key="9">
    <source>
        <dbReference type="Proteomes" id="UP000233786"/>
    </source>
</evidence>
<dbReference type="PANTHER" id="PTHR11019">
    <property type="entry name" value="HTH-TYPE TRANSCRIPTIONAL REGULATOR NIMR"/>
    <property type="match status" value="1"/>
</dbReference>
<dbReference type="SUPFAM" id="SSF46689">
    <property type="entry name" value="Homeodomain-like"/>
    <property type="match status" value="1"/>
</dbReference>
<dbReference type="InterPro" id="IPR011051">
    <property type="entry name" value="RmlC_Cupin_sf"/>
</dbReference>
<keyword evidence="2" id="KW-0805">Transcription regulation</keyword>
<dbReference type="FunFam" id="1.10.10.60:FF:000132">
    <property type="entry name" value="AraC family transcriptional regulator"/>
    <property type="match status" value="1"/>
</dbReference>
<keyword evidence="4" id="KW-0804">Transcription</keyword>
<dbReference type="InterPro" id="IPR014710">
    <property type="entry name" value="RmlC-like_jellyroll"/>
</dbReference>
<dbReference type="AlphaFoldDB" id="A0A2N3XYZ2"/>
<dbReference type="EMBL" id="PJNB01000001">
    <property type="protein sequence ID" value="PKW15895.1"/>
    <property type="molecule type" value="Genomic_DNA"/>
</dbReference>
<evidence type="ECO:0000256" key="5">
    <source>
        <dbReference type="ARBA" id="ARBA00074140"/>
    </source>
</evidence>
<organism evidence="8 9">
    <name type="scientific">Saccharopolyspora spinosa</name>
    <dbReference type="NCBI Taxonomy" id="60894"/>
    <lineage>
        <taxon>Bacteria</taxon>
        <taxon>Bacillati</taxon>
        <taxon>Actinomycetota</taxon>
        <taxon>Actinomycetes</taxon>
        <taxon>Pseudonocardiales</taxon>
        <taxon>Pseudonocardiaceae</taxon>
        <taxon>Saccharopolyspora</taxon>
    </lineage>
</organism>
<keyword evidence="3" id="KW-0238">DNA-binding</keyword>
<dbReference type="InterPro" id="IPR003313">
    <property type="entry name" value="AraC-bd"/>
</dbReference>
<dbReference type="Gene3D" id="1.10.10.60">
    <property type="entry name" value="Homeodomain-like"/>
    <property type="match status" value="2"/>
</dbReference>
<evidence type="ECO:0000259" key="7">
    <source>
        <dbReference type="PROSITE" id="PS01124"/>
    </source>
</evidence>
<evidence type="ECO:0000256" key="1">
    <source>
        <dbReference type="ARBA" id="ARBA00022491"/>
    </source>
</evidence>
<evidence type="ECO:0000256" key="4">
    <source>
        <dbReference type="ARBA" id="ARBA00023163"/>
    </source>
</evidence>
<proteinExistence type="predicted"/>
<keyword evidence="9" id="KW-1185">Reference proteome</keyword>
<dbReference type="InterPro" id="IPR009057">
    <property type="entry name" value="Homeodomain-like_sf"/>
</dbReference>
<sequence>MDEMDWIDRAVLAIGTDYPPRHLLAFHRHRRAQLLYGATGTMQVETADGSWTVPPRRAVLIPPGTDHQVLMDDVSTRSLYLEPSAVPWFPPRCRVVGVSPLLRELLLAAVDVPPEYDRHGRDGALMELIRHEIRNLAPLPFDLPLPARADLRNLCEAFQAAPNIRESPAEWAADLGFSARTFNRVFRAETGLSFQQWRQRACLLHAIRLLSAGRTVTQVAAALAYDTPAAFSVMFRKQSGTTPSSFQPR</sequence>
<feature type="domain" description="HTH araC/xylS-type" evidence="7">
    <location>
        <begin position="172"/>
        <end position="249"/>
    </location>
</feature>
<dbReference type="PROSITE" id="PS01124">
    <property type="entry name" value="HTH_ARAC_FAMILY_2"/>
    <property type="match status" value="1"/>
</dbReference>
<accession>A0A2N3XYZ2</accession>
<dbReference type="PANTHER" id="PTHR11019:SF159">
    <property type="entry name" value="TRANSCRIPTIONAL REGULATOR-RELATED"/>
    <property type="match status" value="1"/>
</dbReference>
<dbReference type="STRING" id="994479.GCA_000194155_03543"/>
<dbReference type="GO" id="GO:0003700">
    <property type="term" value="F:DNA-binding transcription factor activity"/>
    <property type="evidence" value="ECO:0007669"/>
    <property type="project" value="InterPro"/>
</dbReference>
<dbReference type="SUPFAM" id="SSF51182">
    <property type="entry name" value="RmlC-like cupins"/>
    <property type="match status" value="1"/>
</dbReference>
<evidence type="ECO:0000256" key="3">
    <source>
        <dbReference type="ARBA" id="ARBA00023125"/>
    </source>
</evidence>
<name>A0A2N3XYZ2_SACSN</name>
<protein>
    <recommendedName>
        <fullName evidence="5">HTH-type transcriptional regulator RipA</fullName>
    </recommendedName>
    <alternativeName>
        <fullName evidence="6">Repressor of iron proteins A</fullName>
    </alternativeName>
</protein>
<dbReference type="Gene3D" id="2.60.120.10">
    <property type="entry name" value="Jelly Rolls"/>
    <property type="match status" value="1"/>
</dbReference>
<dbReference type="Proteomes" id="UP000233786">
    <property type="component" value="Unassembled WGS sequence"/>
</dbReference>
<evidence type="ECO:0000256" key="2">
    <source>
        <dbReference type="ARBA" id="ARBA00023015"/>
    </source>
</evidence>
<keyword evidence="1" id="KW-0678">Repressor</keyword>
<reference evidence="8" key="1">
    <citation type="submission" date="2017-12" db="EMBL/GenBank/DDBJ databases">
        <title>Sequencing the genomes of 1000 Actinobacteria strains.</title>
        <authorList>
            <person name="Klenk H.-P."/>
        </authorList>
    </citation>
    <scope>NUCLEOTIDE SEQUENCE [LARGE SCALE GENOMIC DNA]</scope>
    <source>
        <strain evidence="8">DSM 44228</strain>
    </source>
</reference>
<evidence type="ECO:0000313" key="8">
    <source>
        <dbReference type="EMBL" id="PKW15895.1"/>
    </source>
</evidence>
<dbReference type="GO" id="GO:0043565">
    <property type="term" value="F:sequence-specific DNA binding"/>
    <property type="evidence" value="ECO:0007669"/>
    <property type="project" value="InterPro"/>
</dbReference>